<dbReference type="EMBL" id="RMBX01000004">
    <property type="protein sequence ID" value="RPD41437.1"/>
    <property type="molecule type" value="Genomic_DNA"/>
</dbReference>
<dbReference type="Proteomes" id="UP000279089">
    <property type="component" value="Unassembled WGS sequence"/>
</dbReference>
<dbReference type="AlphaFoldDB" id="A0A3N4MI33"/>
<proteinExistence type="predicted"/>
<sequence length="533" mass="59120">MGKPVHTPDPVGSTPKSRPFFGPTSIPDPFFKPGKAAPDTVQKQDEDKKAAAPDPAKPTPGTEPAKQEPKKEPAPEKPHVFYSIFDDIVLKFPKRWQDSYYRSKQFGTSIVFDPTFGQELLSSEIMALWNVFYALQMKEMSKYGSKIDFSKGLEMAEQLSGTSGTYISLASLVLHKDMKKYLSDDLPAYAKDNLPTFLITGALLQGGMVGLNALMGSELDFSSLIGPATSKFTEPPSGFKRPFMLNNIPDKRWKSPFLDAPEKFELKYSGTDEEAEEKKWSLGLGFNLASALGKYPEKEKDKPGYKGMEFFPYFSYTNKEPVEGKPAPDEKHKFMGGVYTGAAGLYGLLEGGARLDDNKSLLEGYGRAGFMMKNFGPLSLMQLTGELDYRPDVPEPYRGRINAAAAFNILDKDSWKFQLGAGAGGLLPAGDQPGAVDFRANLTLAHRFKAPDFPLPLSTGVDATFNYGKQDPFNANSPDMYGVLTRLTFFDIVKFGLEYYKIDQKVEGLPDRDLRGMLTFDFAPVFMKKKNDK</sequence>
<accession>A0A3N4MI33</accession>
<comment type="caution">
    <text evidence="2">The sequence shown here is derived from an EMBL/GenBank/DDBJ whole genome shotgun (WGS) entry which is preliminary data.</text>
</comment>
<dbReference type="OrthoDB" id="621991at2"/>
<feature type="compositionally biased region" description="Basic and acidic residues" evidence="1">
    <location>
        <begin position="42"/>
        <end position="51"/>
    </location>
</feature>
<feature type="region of interest" description="Disordered" evidence="1">
    <location>
        <begin position="1"/>
        <end position="77"/>
    </location>
</feature>
<evidence type="ECO:0000313" key="3">
    <source>
        <dbReference type="Proteomes" id="UP000279089"/>
    </source>
</evidence>
<evidence type="ECO:0000256" key="1">
    <source>
        <dbReference type="SAM" id="MobiDB-lite"/>
    </source>
</evidence>
<name>A0A3N4MI33_9BACT</name>
<organism evidence="2 3">
    <name type="scientific">Chitinophaga barathri</name>
    <dbReference type="NCBI Taxonomy" id="1647451"/>
    <lineage>
        <taxon>Bacteria</taxon>
        <taxon>Pseudomonadati</taxon>
        <taxon>Bacteroidota</taxon>
        <taxon>Chitinophagia</taxon>
        <taxon>Chitinophagales</taxon>
        <taxon>Chitinophagaceae</taxon>
        <taxon>Chitinophaga</taxon>
    </lineage>
</organism>
<feature type="compositionally biased region" description="Basic and acidic residues" evidence="1">
    <location>
        <begin position="65"/>
        <end position="77"/>
    </location>
</feature>
<protein>
    <submittedName>
        <fullName evidence="2">Uncharacterized protein</fullName>
    </submittedName>
</protein>
<gene>
    <name evidence="2" type="ORF">EG028_08950</name>
</gene>
<keyword evidence="3" id="KW-1185">Reference proteome</keyword>
<dbReference type="RefSeq" id="WP_120516264.1">
    <property type="nucleotide sequence ID" value="NZ_QXZY01000005.1"/>
</dbReference>
<reference evidence="3" key="1">
    <citation type="submission" date="2018-11" db="EMBL/GenBank/DDBJ databases">
        <title>Chitinophaga lutea sp.nov., isolate from arsenic contaminated soil.</title>
        <authorList>
            <person name="Zong Y."/>
        </authorList>
    </citation>
    <scope>NUCLEOTIDE SEQUENCE [LARGE SCALE GENOMIC DNA]</scope>
    <source>
        <strain evidence="3">YLT18</strain>
    </source>
</reference>
<evidence type="ECO:0000313" key="2">
    <source>
        <dbReference type="EMBL" id="RPD41437.1"/>
    </source>
</evidence>